<dbReference type="SUPFAM" id="SSF54909">
    <property type="entry name" value="Dimeric alpha+beta barrel"/>
    <property type="match status" value="1"/>
</dbReference>
<dbReference type="InterPro" id="IPR019885">
    <property type="entry name" value="Tscrpt_reg_HTH_AsnC-type_CS"/>
</dbReference>
<sequence>MRATSGGMRGLRSIGSMRGRFARSGGGVERASRTRAGRWRASATGVGPRRGFRVRRPATGVRAPARPSRRVVGFSSVAQAFCRKYTHSMTNGPNGSRTLDVKDRKILALVQRDGSLAQAEIARRVGLSTAAVNERLRKLERAGVIRRWVAQVDPMAVGASITAFVEVFIEHPRQERGFVERMRRLDEVLEIHHITGEFSLLLKVRTRDMAGLKELLLNQLNAQEGVRQTRTAMVLSTSKEESYVVVAGGDAT</sequence>
<reference evidence="6" key="1">
    <citation type="journal article" date="2020" name="mSystems">
        <title>Genome- and Community-Level Interaction Insights into Carbon Utilization and Element Cycling Functions of Hydrothermarchaeota in Hydrothermal Sediment.</title>
        <authorList>
            <person name="Zhou Z."/>
            <person name="Liu Y."/>
            <person name="Xu W."/>
            <person name="Pan J."/>
            <person name="Luo Z.H."/>
            <person name="Li M."/>
        </authorList>
    </citation>
    <scope>NUCLEOTIDE SEQUENCE [LARGE SCALE GENOMIC DNA]</scope>
    <source>
        <strain evidence="6">SpSt-381</strain>
    </source>
</reference>
<feature type="domain" description="HTH asnC-type" evidence="5">
    <location>
        <begin position="99"/>
        <end position="160"/>
    </location>
</feature>
<comment type="caution">
    <text evidence="6">The sequence shown here is derived from an EMBL/GenBank/DDBJ whole genome shotgun (WGS) entry which is preliminary data.</text>
</comment>
<protein>
    <submittedName>
        <fullName evidence="6">Lrp/AsnC family transcriptional regulator</fullName>
    </submittedName>
</protein>
<dbReference type="InterPro" id="IPR000485">
    <property type="entry name" value="AsnC-type_HTH_dom"/>
</dbReference>
<dbReference type="GO" id="GO:0043565">
    <property type="term" value="F:sequence-specific DNA binding"/>
    <property type="evidence" value="ECO:0007669"/>
    <property type="project" value="InterPro"/>
</dbReference>
<evidence type="ECO:0000256" key="2">
    <source>
        <dbReference type="ARBA" id="ARBA00023125"/>
    </source>
</evidence>
<dbReference type="PANTHER" id="PTHR30154:SF53">
    <property type="entry name" value="HTH-TYPE TRANSCRIPTIONAL REGULATOR LRPC"/>
    <property type="match status" value="1"/>
</dbReference>
<dbReference type="InterPro" id="IPR019887">
    <property type="entry name" value="Tscrpt_reg_AsnC/Lrp_C"/>
</dbReference>
<dbReference type="Gene3D" id="1.10.10.10">
    <property type="entry name" value="Winged helix-like DNA-binding domain superfamily/Winged helix DNA-binding domain"/>
    <property type="match status" value="1"/>
</dbReference>
<dbReference type="InterPro" id="IPR036388">
    <property type="entry name" value="WH-like_DNA-bd_sf"/>
</dbReference>
<dbReference type="AlphaFoldDB" id="A0A832I3T0"/>
<dbReference type="PROSITE" id="PS00519">
    <property type="entry name" value="HTH_ASNC_1"/>
    <property type="match status" value="1"/>
</dbReference>
<evidence type="ECO:0000256" key="4">
    <source>
        <dbReference type="SAM" id="MobiDB-lite"/>
    </source>
</evidence>
<dbReference type="InterPro" id="IPR036390">
    <property type="entry name" value="WH_DNA-bd_sf"/>
</dbReference>
<dbReference type="SMART" id="SM00344">
    <property type="entry name" value="HTH_ASNC"/>
    <property type="match status" value="1"/>
</dbReference>
<keyword evidence="1" id="KW-0805">Transcription regulation</keyword>
<keyword evidence="3" id="KW-0804">Transcription</keyword>
<organism evidence="6">
    <name type="scientific">Eiseniibacteriota bacterium</name>
    <dbReference type="NCBI Taxonomy" id="2212470"/>
    <lineage>
        <taxon>Bacteria</taxon>
        <taxon>Candidatus Eiseniibacteriota</taxon>
    </lineage>
</organism>
<keyword evidence="2" id="KW-0238">DNA-binding</keyword>
<dbReference type="Pfam" id="PF01037">
    <property type="entry name" value="AsnC_trans_reg"/>
    <property type="match status" value="1"/>
</dbReference>
<feature type="region of interest" description="Disordered" evidence="4">
    <location>
        <begin position="18"/>
        <end position="52"/>
    </location>
</feature>
<dbReference type="CDD" id="cd00090">
    <property type="entry name" value="HTH_ARSR"/>
    <property type="match status" value="1"/>
</dbReference>
<dbReference type="GO" id="GO:0005829">
    <property type="term" value="C:cytosol"/>
    <property type="evidence" value="ECO:0007669"/>
    <property type="project" value="TreeGrafter"/>
</dbReference>
<dbReference type="PRINTS" id="PR00033">
    <property type="entry name" value="HTHASNC"/>
</dbReference>
<dbReference type="EMBL" id="DSQF01000030">
    <property type="protein sequence ID" value="HGZ44654.1"/>
    <property type="molecule type" value="Genomic_DNA"/>
</dbReference>
<dbReference type="Pfam" id="PF13412">
    <property type="entry name" value="HTH_24"/>
    <property type="match status" value="1"/>
</dbReference>
<dbReference type="PROSITE" id="PS50956">
    <property type="entry name" value="HTH_ASNC_2"/>
    <property type="match status" value="1"/>
</dbReference>
<gene>
    <name evidence="6" type="ORF">ENR23_14830</name>
</gene>
<name>A0A832I3T0_UNCEI</name>
<dbReference type="PANTHER" id="PTHR30154">
    <property type="entry name" value="LEUCINE-RESPONSIVE REGULATORY PROTEIN"/>
    <property type="match status" value="1"/>
</dbReference>
<evidence type="ECO:0000256" key="1">
    <source>
        <dbReference type="ARBA" id="ARBA00023015"/>
    </source>
</evidence>
<evidence type="ECO:0000259" key="5">
    <source>
        <dbReference type="PROSITE" id="PS50956"/>
    </source>
</evidence>
<evidence type="ECO:0000256" key="3">
    <source>
        <dbReference type="ARBA" id="ARBA00023163"/>
    </source>
</evidence>
<dbReference type="Gene3D" id="3.30.70.920">
    <property type="match status" value="1"/>
</dbReference>
<evidence type="ECO:0000313" key="6">
    <source>
        <dbReference type="EMBL" id="HGZ44654.1"/>
    </source>
</evidence>
<dbReference type="SUPFAM" id="SSF46785">
    <property type="entry name" value="Winged helix' DNA-binding domain"/>
    <property type="match status" value="1"/>
</dbReference>
<dbReference type="InterPro" id="IPR011008">
    <property type="entry name" value="Dimeric_a/b-barrel"/>
</dbReference>
<dbReference type="InterPro" id="IPR019888">
    <property type="entry name" value="Tscrpt_reg_AsnC-like"/>
</dbReference>
<proteinExistence type="predicted"/>
<dbReference type="GO" id="GO:0043200">
    <property type="term" value="P:response to amino acid"/>
    <property type="evidence" value="ECO:0007669"/>
    <property type="project" value="TreeGrafter"/>
</dbReference>
<accession>A0A832I3T0</accession>
<dbReference type="InterPro" id="IPR011991">
    <property type="entry name" value="ArsR-like_HTH"/>
</dbReference>